<dbReference type="CDD" id="cd02440">
    <property type="entry name" value="AdoMet_MTases"/>
    <property type="match status" value="1"/>
</dbReference>
<keyword evidence="3" id="KW-1185">Reference proteome</keyword>
<dbReference type="Gene3D" id="3.40.50.150">
    <property type="entry name" value="Vaccinia Virus protein VP39"/>
    <property type="match status" value="1"/>
</dbReference>
<evidence type="ECO:0000313" key="3">
    <source>
        <dbReference type="Proteomes" id="UP000029964"/>
    </source>
</evidence>
<protein>
    <recommendedName>
        <fullName evidence="1">Methyltransferase domain-containing protein</fullName>
    </recommendedName>
</protein>
<evidence type="ECO:0000259" key="1">
    <source>
        <dbReference type="Pfam" id="PF13649"/>
    </source>
</evidence>
<dbReference type="SUPFAM" id="SSF53335">
    <property type="entry name" value="S-adenosyl-L-methionine-dependent methyltransferases"/>
    <property type="match status" value="1"/>
</dbReference>
<gene>
    <name evidence="2" type="ORF">ACRE_084990</name>
</gene>
<reference evidence="3" key="1">
    <citation type="journal article" date="2014" name="Genome Announc.">
        <title>Genome sequence and annotation of Acremonium chrysogenum, producer of the beta-lactam antibiotic cephalosporin C.</title>
        <authorList>
            <person name="Terfehr D."/>
            <person name="Dahlmann T.A."/>
            <person name="Specht T."/>
            <person name="Zadra I."/>
            <person name="Kuernsteiner H."/>
            <person name="Kueck U."/>
        </authorList>
    </citation>
    <scope>NUCLEOTIDE SEQUENCE [LARGE SCALE GENOMIC DNA]</scope>
    <source>
        <strain evidence="3">ATCC 11550 / CBS 779.69 / DSM 880 / IAM 14645 / JCM 23072 / IMI 49137</strain>
    </source>
</reference>
<evidence type="ECO:0000313" key="2">
    <source>
        <dbReference type="EMBL" id="KFH40800.1"/>
    </source>
</evidence>
<proteinExistence type="predicted"/>
<sequence length="237" mass="26437">MSASTSDQDSHKALGIWEANATHWDEVVGHEGNHYWKKLQRPCLERLLARQLEPTDEPRRALELACGNGLCSRWLAGHGDAIGEVWATDGSLSMLDRARAYGSSGGRIVFRKMDVTKPEDFTELLEEAVAEAGFDIVLMNMALMDVSDLEPLAAALPKLLRRDGVPRSFSFVATVLHPVFMTSDYSRDLRYRFDAETGEQTLECGKTIFGYMDVPPVKSAIFSGHKTPFVRTIDRES</sequence>
<accession>A0A086SUL8</accession>
<dbReference type="AlphaFoldDB" id="A0A086SUL8"/>
<comment type="caution">
    <text evidence="2">The sequence shown here is derived from an EMBL/GenBank/DDBJ whole genome shotgun (WGS) entry which is preliminary data.</text>
</comment>
<dbReference type="EMBL" id="JPKY01000166">
    <property type="protein sequence ID" value="KFH40800.1"/>
    <property type="molecule type" value="Genomic_DNA"/>
</dbReference>
<dbReference type="InterPro" id="IPR029063">
    <property type="entry name" value="SAM-dependent_MTases_sf"/>
</dbReference>
<dbReference type="InterPro" id="IPR041698">
    <property type="entry name" value="Methyltransf_25"/>
</dbReference>
<dbReference type="OrthoDB" id="6329284at2759"/>
<dbReference type="Proteomes" id="UP000029964">
    <property type="component" value="Unassembled WGS sequence"/>
</dbReference>
<dbReference type="Pfam" id="PF13649">
    <property type="entry name" value="Methyltransf_25"/>
    <property type="match status" value="1"/>
</dbReference>
<feature type="domain" description="Methyltransferase" evidence="1">
    <location>
        <begin position="62"/>
        <end position="164"/>
    </location>
</feature>
<dbReference type="HOGENOM" id="CLU_049749_2_1_1"/>
<organism evidence="2 3">
    <name type="scientific">Hapsidospora chrysogenum (strain ATCC 11550 / CBS 779.69 / DSM 880 / IAM 14645 / JCM 23072 / IMI 49137)</name>
    <name type="common">Acremonium chrysogenum</name>
    <dbReference type="NCBI Taxonomy" id="857340"/>
    <lineage>
        <taxon>Eukaryota</taxon>
        <taxon>Fungi</taxon>
        <taxon>Dikarya</taxon>
        <taxon>Ascomycota</taxon>
        <taxon>Pezizomycotina</taxon>
        <taxon>Sordariomycetes</taxon>
        <taxon>Hypocreomycetidae</taxon>
        <taxon>Hypocreales</taxon>
        <taxon>Bionectriaceae</taxon>
        <taxon>Hapsidospora</taxon>
    </lineage>
</organism>
<name>A0A086SUL8_HAPC1</name>